<evidence type="ECO:0000313" key="3">
    <source>
        <dbReference type="EMBL" id="VYS79788.1"/>
    </source>
</evidence>
<protein>
    <submittedName>
        <fullName evidence="3">Glycine cleavage system aminomethyltransferase T</fullName>
    </submittedName>
</protein>
<accession>A0A6N2RHA2</accession>
<dbReference type="AlphaFoldDB" id="A0A6N2RHA2"/>
<feature type="region of interest" description="Disordered" evidence="2">
    <location>
        <begin position="357"/>
        <end position="391"/>
    </location>
</feature>
<feature type="compositionally biased region" description="Basic and acidic residues" evidence="2">
    <location>
        <begin position="362"/>
        <end position="379"/>
    </location>
</feature>
<dbReference type="InterPro" id="IPR027266">
    <property type="entry name" value="TrmE/GcvT-like"/>
</dbReference>
<name>A0A6N2RHA2_9ACTO</name>
<evidence type="ECO:0000256" key="1">
    <source>
        <dbReference type="ARBA" id="ARBA00022946"/>
    </source>
</evidence>
<evidence type="ECO:0000256" key="2">
    <source>
        <dbReference type="SAM" id="MobiDB-lite"/>
    </source>
</evidence>
<keyword evidence="3" id="KW-0489">Methyltransferase</keyword>
<reference evidence="3" key="1">
    <citation type="submission" date="2019-11" db="EMBL/GenBank/DDBJ databases">
        <authorList>
            <person name="Feng L."/>
        </authorList>
    </citation>
    <scope>NUCLEOTIDE SEQUENCE</scope>
    <source>
        <strain evidence="3">AodontolyticusLFYP35</strain>
    </source>
</reference>
<organism evidence="3">
    <name type="scientific">Schaalia odontolytica</name>
    <dbReference type="NCBI Taxonomy" id="1660"/>
    <lineage>
        <taxon>Bacteria</taxon>
        <taxon>Bacillati</taxon>
        <taxon>Actinomycetota</taxon>
        <taxon>Actinomycetes</taxon>
        <taxon>Actinomycetales</taxon>
        <taxon>Actinomycetaceae</taxon>
        <taxon>Schaalia</taxon>
    </lineage>
</organism>
<dbReference type="Gene3D" id="3.30.1360.120">
    <property type="entry name" value="Probable tRNA modification gtpase trme, domain 1"/>
    <property type="match status" value="1"/>
</dbReference>
<dbReference type="NCBIfam" id="TIGR03317">
    <property type="entry name" value="ygfZ_signature"/>
    <property type="match status" value="1"/>
</dbReference>
<dbReference type="GO" id="GO:0016226">
    <property type="term" value="P:iron-sulfur cluster assembly"/>
    <property type="evidence" value="ECO:0007669"/>
    <property type="project" value="TreeGrafter"/>
</dbReference>
<sequence>MTQSETQWKSPLATLPGAVALEDLEGDVACGVTAHYGDPSGEQWDLEAGRAITDRCDLAVVEVSGPDRLTWLTSISSQVLTGIAPGESRELLIMNPQGHIEHACGAIDDGQTLYLITEASDAQALADWLNSMRFALRVEITISQRWWLLGSIGDSGVSQCDQVALTWNDPWPGIVDGGAAYYQGKHPGESISFHIHLVPRDQACEFWRAWSEAAPKRRAAGIAAWEATRIAAWRPRLGHETDARSMPAELDWLRTAVHTNKGCYRGQEAVARILNLGRPARRLVFLQLDGSRGDLPNPGQFIEVGGRRVGVVTSVARHADMGPIALAVVSRALSPDVVLDLDGVAAAQELIVPIDGKSSVSPKERPGAELHNPDLRRPDVPALGGKSIGGR</sequence>
<keyword evidence="3" id="KW-0808">Transferase</keyword>
<dbReference type="PANTHER" id="PTHR22602:SF0">
    <property type="entry name" value="TRANSFERASE CAF17, MITOCHONDRIAL-RELATED"/>
    <property type="match status" value="1"/>
</dbReference>
<dbReference type="InterPro" id="IPR045179">
    <property type="entry name" value="YgfZ/GcvT"/>
</dbReference>
<dbReference type="InterPro" id="IPR017703">
    <property type="entry name" value="YgfZ/GCV_T_CS"/>
</dbReference>
<dbReference type="SUPFAM" id="SSF103025">
    <property type="entry name" value="Folate-binding domain"/>
    <property type="match status" value="1"/>
</dbReference>
<dbReference type="PANTHER" id="PTHR22602">
    <property type="entry name" value="TRANSFERASE CAF17, MITOCHONDRIAL-RELATED"/>
    <property type="match status" value="1"/>
</dbReference>
<gene>
    <name evidence="3" type="ORF">AOLFYP35_00339</name>
</gene>
<dbReference type="GO" id="GO:0032259">
    <property type="term" value="P:methylation"/>
    <property type="evidence" value="ECO:0007669"/>
    <property type="project" value="UniProtKB-KW"/>
</dbReference>
<keyword evidence="1" id="KW-0809">Transit peptide</keyword>
<proteinExistence type="predicted"/>
<dbReference type="EMBL" id="CACRSM010000002">
    <property type="protein sequence ID" value="VYS79788.1"/>
    <property type="molecule type" value="Genomic_DNA"/>
</dbReference>
<dbReference type="GO" id="GO:0008168">
    <property type="term" value="F:methyltransferase activity"/>
    <property type="evidence" value="ECO:0007669"/>
    <property type="project" value="UniProtKB-KW"/>
</dbReference>